<evidence type="ECO:0000259" key="22">
    <source>
        <dbReference type="PROSITE" id="PS50011"/>
    </source>
</evidence>
<dbReference type="EnsemblPlants" id="LPERR12G13410.1">
    <property type="protein sequence ID" value="LPERR12G13410.1"/>
    <property type="gene ID" value="LPERR12G13410"/>
</dbReference>
<organism evidence="23 24">
    <name type="scientific">Leersia perrieri</name>
    <dbReference type="NCBI Taxonomy" id="77586"/>
    <lineage>
        <taxon>Eukaryota</taxon>
        <taxon>Viridiplantae</taxon>
        <taxon>Streptophyta</taxon>
        <taxon>Embryophyta</taxon>
        <taxon>Tracheophyta</taxon>
        <taxon>Spermatophyta</taxon>
        <taxon>Magnoliopsida</taxon>
        <taxon>Liliopsida</taxon>
        <taxon>Poales</taxon>
        <taxon>Poaceae</taxon>
        <taxon>BOP clade</taxon>
        <taxon>Oryzoideae</taxon>
        <taxon>Oryzeae</taxon>
        <taxon>Oryzinae</taxon>
        <taxon>Leersia</taxon>
    </lineage>
</organism>
<dbReference type="GO" id="GO:0005886">
    <property type="term" value="C:plasma membrane"/>
    <property type="evidence" value="ECO:0007669"/>
    <property type="project" value="UniProtKB-SubCell"/>
</dbReference>
<dbReference type="InterPro" id="IPR017441">
    <property type="entry name" value="Protein_kinase_ATP_BS"/>
</dbReference>
<dbReference type="Gramene" id="LPERR12G13410.1">
    <property type="protein sequence ID" value="LPERR12G13410.1"/>
    <property type="gene ID" value="LPERR12G13410"/>
</dbReference>
<evidence type="ECO:0000256" key="20">
    <source>
        <dbReference type="SAM" id="Phobius"/>
    </source>
</evidence>
<evidence type="ECO:0000256" key="17">
    <source>
        <dbReference type="ARBA" id="ARBA00048679"/>
    </source>
</evidence>
<dbReference type="GO" id="GO:0004674">
    <property type="term" value="F:protein serine/threonine kinase activity"/>
    <property type="evidence" value="ECO:0007669"/>
    <property type="project" value="UniProtKB-KW"/>
</dbReference>
<dbReference type="InterPro" id="IPR011009">
    <property type="entry name" value="Kinase-like_dom_sf"/>
</dbReference>
<dbReference type="Pfam" id="PF07714">
    <property type="entry name" value="PK_Tyr_Ser-Thr"/>
    <property type="match status" value="2"/>
</dbReference>
<keyword evidence="14 20" id="KW-0472">Membrane</keyword>
<keyword evidence="9" id="KW-0677">Repeat</keyword>
<accession>A0A0D9Y0J0</accession>
<sequence>MVASAETFRRRRRRRRLMLTSLLLAVITDAVVVVVDGQQPDSLGFISIDCGIPDGGGYSDESTRGLRYVPDAGFLDGGAGANAGINPPYTDRDLAARYLTVRYFPGAAAGERGGCYTLRRLSPGGRYLVRATFYYGDYDGAAATRLPVVFDLHVGVNRWTAVNVTAADAIYIFEAVVSPTADFLQVCLVNISLGTPLISGLDLRPLKAELYPEATANQSLLLLNQDRPPAKFAFNRYQFWRPASYYKLFRYKYDPYDRLWQPYGDDPSWTNITVAAAVDVTNITRSGDPSPILRSATTPANSSTRCLDFPWTSDSDADSLLLLYFAELQPAARRRFDVVVDGGVAVRRGYSPRYLAAEVVRATVKGGAAVAARRHVASLVASPDSTLPPLVNGLEIYTVQPMTELGTNDRDAKAMMAIRDKYELKKNWMGDPCAPKAFAWVGLNCTYASSVPAWITTLNLSSSVLTGPVDLPFGDLQSLQYLDLSNNSLSGPIPDFLAQMPSLKFLDLSSNNFSGLIPHNLLQKRQNGSLVLRIANNANLCDDDGNNACASENKQSKRILVIAIAVPIAVAILLFVAAILHLHRRLNNHETWMANNARLISPRERSNVFENRQFTYRELKLMTANFKEEIGQGGFGTVYLGYLEDGSPVAVKMCSKTSSQGDKEFIAEAQHLTRVHHRNLVSLIGYCKDKKHLALVYEYMHGGNLEDRLRERSNVFENRQFTYRELKLMTANFKEEIGQGGFGTAQHLIRVHHRNLVSLIGYCKDKKHLALVYELEYLHKSCQPPLIHRDVKTRNILLTADLTAKLADFGLTKAFPFASAADGDVTHVTTQPASTLGYLDPEYYHTSRLSDKSDVHSFGVVLLELLTGRPPAVPVNDSGDGESVHVAVWVRRRLAEGDIEGVADPAMGEFYEVNSVWKVAELALWCKERPARERPDMAGVVAELRECIELEEASRMSRFHYYGYGTDDGSSSTVMTTTSSATTVAASDERIGELRKESFISIDCGIAENTTYSDDSTRGLRYVSDFGFVDAGAGLNSGINPPYNDPSMAARYLTVRYFPIGASHRGCYTLRSLTPGGKYLLRSSFYYGNYDGENILPAFDLHLNGHLWATINVTSAGRAYIHEVIVVAPAGYLQVCVVDRGLGTPFISVLDLRPLAAEMYPEADAGHSLALLSQFRPGVALGFNRYHFWPADYQFYRYPFDPYDRIWQRFGTDFSWTNITTSDTINTTNISGEVPSIILQSAATPATNVSRIDISWTNSGDPSSNNNITYLLLLYFAELQRLPANALRQFDILVDNVSWNGSRGYVPRYLNAEAVSMTVQGSVQQQQHSVSLVATANATLPPILNAFEVYMVQRMTEFQTNVGEAKAMMAIRDKFGLKKNWAGDPCTPEAFYWDGLNCSYSTTGPAWITALNMKSNGLTGPIDASFGDLKSLQYLDLSSNDFSGSIPIGLLQKQQNGSLTLRTHNNPNLCSNGASNCEPKNKGRKRLIIISIVVPIFIATSVFAIVMLLLRRMRNKQDTWTENNSRHNSPRDGSNILENYRQFTYKELKIITVNFKEEIGQGGFGTVFLGYMDNETPVAVKMSSKKSSQGDKEFLAEARYLSRVHHRNLVCLIGFCKDKSHLGLVYEYMQGGNLEDRLRGGAFLDSTLTWHQRLKIALDSAHGLEYLHKSCRPPLIHRDVKTKNILLSANLEAKISDFGLTKVFTDEFTTHITTQPAGTLGYLDPEYYNTSRLSEKTDVYSFGVVLLEIITAQPPAVPINDTESIHIAQWVRQKLSEGNIESIADPRMGGEYDINSVWKVAELALNCKEKPSRERPSMTDVVAELKEGLELEVSHALGYCSSVTTSTNNLSATSVDLKTDYDETSDPRQQSVVELGQAGNASETHVQGPTPR</sequence>
<comment type="subcellular location">
    <subcellularLocation>
        <location evidence="1">Cell membrane</location>
        <topology evidence="1">Single-pass membrane protein</topology>
    </subcellularLocation>
</comment>
<dbReference type="InterPro" id="IPR001611">
    <property type="entry name" value="Leu-rich_rpt"/>
</dbReference>
<keyword evidence="7 20" id="KW-0812">Transmembrane</keyword>
<dbReference type="InterPro" id="IPR032675">
    <property type="entry name" value="LRR_dom_sf"/>
</dbReference>
<dbReference type="PROSITE" id="PS00108">
    <property type="entry name" value="PROTEIN_KINASE_ST"/>
    <property type="match status" value="2"/>
</dbReference>
<dbReference type="EC" id="2.7.11.1" evidence="2"/>
<dbReference type="Proteomes" id="UP000032180">
    <property type="component" value="Chromosome 12"/>
</dbReference>
<evidence type="ECO:0000256" key="10">
    <source>
        <dbReference type="ARBA" id="ARBA00022741"/>
    </source>
</evidence>
<evidence type="ECO:0000256" key="6">
    <source>
        <dbReference type="ARBA" id="ARBA00022679"/>
    </source>
</evidence>
<dbReference type="FunFam" id="3.30.200.20:FF:000178">
    <property type="entry name" value="serine/threonine-protein kinase PBS1-like"/>
    <property type="match status" value="1"/>
</dbReference>
<keyword evidence="11" id="KW-0418">Kinase</keyword>
<feature type="domain" description="Protein kinase" evidence="22">
    <location>
        <begin position="1553"/>
        <end position="1829"/>
    </location>
</feature>
<reference evidence="23 24" key="1">
    <citation type="submission" date="2012-08" db="EMBL/GenBank/DDBJ databases">
        <title>Oryza genome evolution.</title>
        <authorList>
            <person name="Wing R.A."/>
        </authorList>
    </citation>
    <scope>NUCLEOTIDE SEQUENCE</scope>
</reference>
<evidence type="ECO:0000256" key="3">
    <source>
        <dbReference type="ARBA" id="ARBA00022527"/>
    </source>
</evidence>
<dbReference type="Pfam" id="PF12819">
    <property type="entry name" value="Malectin_like"/>
    <property type="match status" value="2"/>
</dbReference>
<evidence type="ECO:0000256" key="8">
    <source>
        <dbReference type="ARBA" id="ARBA00022729"/>
    </source>
</evidence>
<dbReference type="Pfam" id="PF00560">
    <property type="entry name" value="LRR_1"/>
    <property type="match status" value="1"/>
</dbReference>
<keyword evidence="5" id="KW-0433">Leucine-rich repeat</keyword>
<dbReference type="eggNOG" id="ENOG502QQCZ">
    <property type="taxonomic scope" value="Eukaryota"/>
</dbReference>
<evidence type="ECO:0000256" key="11">
    <source>
        <dbReference type="ARBA" id="ARBA00022777"/>
    </source>
</evidence>
<evidence type="ECO:0000256" key="16">
    <source>
        <dbReference type="ARBA" id="ARBA00047899"/>
    </source>
</evidence>
<dbReference type="STRING" id="77586.A0A0D9Y0J0"/>
<dbReference type="PROSITE" id="PS50011">
    <property type="entry name" value="PROTEIN_KINASE_DOM"/>
    <property type="match status" value="2"/>
</dbReference>
<feature type="binding site" evidence="18">
    <location>
        <position position="652"/>
    </location>
    <ligand>
        <name>ATP</name>
        <dbReference type="ChEBI" id="CHEBI:30616"/>
    </ligand>
</feature>
<dbReference type="Gene3D" id="3.30.200.20">
    <property type="entry name" value="Phosphorylase Kinase, domain 1"/>
    <property type="match status" value="3"/>
</dbReference>
<evidence type="ECO:0000256" key="4">
    <source>
        <dbReference type="ARBA" id="ARBA00022553"/>
    </source>
</evidence>
<dbReference type="InterPro" id="IPR008271">
    <property type="entry name" value="Ser/Thr_kinase_AS"/>
</dbReference>
<dbReference type="InterPro" id="IPR000719">
    <property type="entry name" value="Prot_kinase_dom"/>
</dbReference>
<evidence type="ECO:0000256" key="21">
    <source>
        <dbReference type="SAM" id="SignalP"/>
    </source>
</evidence>
<proteinExistence type="predicted"/>
<evidence type="ECO:0000256" key="13">
    <source>
        <dbReference type="ARBA" id="ARBA00022989"/>
    </source>
</evidence>
<feature type="transmembrane region" description="Helical" evidence="20">
    <location>
        <begin position="559"/>
        <end position="580"/>
    </location>
</feature>
<evidence type="ECO:0000256" key="2">
    <source>
        <dbReference type="ARBA" id="ARBA00012513"/>
    </source>
</evidence>
<comment type="catalytic activity">
    <reaction evidence="16">
        <text>L-threonyl-[protein] + ATP = O-phospho-L-threonyl-[protein] + ADP + H(+)</text>
        <dbReference type="Rhea" id="RHEA:46608"/>
        <dbReference type="Rhea" id="RHEA-COMP:11060"/>
        <dbReference type="Rhea" id="RHEA-COMP:11605"/>
        <dbReference type="ChEBI" id="CHEBI:15378"/>
        <dbReference type="ChEBI" id="CHEBI:30013"/>
        <dbReference type="ChEBI" id="CHEBI:30616"/>
        <dbReference type="ChEBI" id="CHEBI:61977"/>
        <dbReference type="ChEBI" id="CHEBI:456216"/>
        <dbReference type="EC" id="2.7.11.1"/>
    </reaction>
</comment>
<dbReference type="Pfam" id="PF13855">
    <property type="entry name" value="LRR_8"/>
    <property type="match status" value="1"/>
</dbReference>
<keyword evidence="24" id="KW-1185">Reference proteome</keyword>
<dbReference type="FunFam" id="1.10.510.10:FF:000146">
    <property type="entry name" value="LRR receptor-like serine/threonine-protein kinase IOS1"/>
    <property type="match status" value="1"/>
</dbReference>
<protein>
    <recommendedName>
        <fullName evidence="2">non-specific serine/threonine protein kinase</fullName>
        <ecNumber evidence="2">2.7.11.1</ecNumber>
    </recommendedName>
</protein>
<keyword evidence="13 20" id="KW-1133">Transmembrane helix</keyword>
<feature type="binding site" evidence="18">
    <location>
        <position position="1581"/>
    </location>
    <ligand>
        <name>ATP</name>
        <dbReference type="ChEBI" id="CHEBI:30616"/>
    </ligand>
</feature>
<evidence type="ECO:0000256" key="19">
    <source>
        <dbReference type="SAM" id="MobiDB-lite"/>
    </source>
</evidence>
<dbReference type="SMART" id="SM00220">
    <property type="entry name" value="S_TKc"/>
    <property type="match status" value="2"/>
</dbReference>
<keyword evidence="15" id="KW-0675">Receptor</keyword>
<dbReference type="SUPFAM" id="SSF52058">
    <property type="entry name" value="L domain-like"/>
    <property type="match status" value="1"/>
</dbReference>
<evidence type="ECO:0000256" key="14">
    <source>
        <dbReference type="ARBA" id="ARBA00023136"/>
    </source>
</evidence>
<evidence type="ECO:0000256" key="12">
    <source>
        <dbReference type="ARBA" id="ARBA00022840"/>
    </source>
</evidence>
<feature type="region of interest" description="Disordered" evidence="19">
    <location>
        <begin position="1859"/>
        <end position="1892"/>
    </location>
</feature>
<dbReference type="Gene3D" id="1.10.510.10">
    <property type="entry name" value="Transferase(Phosphotransferase) domain 1"/>
    <property type="match status" value="2"/>
</dbReference>
<dbReference type="SMART" id="SM00369">
    <property type="entry name" value="LRR_TYP"/>
    <property type="match status" value="3"/>
</dbReference>
<feature type="chain" id="PRO_5002350949" description="non-specific serine/threonine protein kinase" evidence="21">
    <location>
        <begin position="31"/>
        <end position="1892"/>
    </location>
</feature>
<dbReference type="InterPro" id="IPR024788">
    <property type="entry name" value="Malectin-like_Carb-bd_dom"/>
</dbReference>
<dbReference type="CDD" id="cd14066">
    <property type="entry name" value="STKc_IRAK"/>
    <property type="match status" value="1"/>
</dbReference>
<dbReference type="FunFam" id="3.30.200.20:FF:000394">
    <property type="entry name" value="Leucine-rich repeat receptor-like protein kinase"/>
    <property type="match status" value="1"/>
</dbReference>
<keyword evidence="3" id="KW-0723">Serine/threonine-protein kinase</keyword>
<evidence type="ECO:0000256" key="15">
    <source>
        <dbReference type="ARBA" id="ARBA00023170"/>
    </source>
</evidence>
<dbReference type="InterPro" id="IPR003591">
    <property type="entry name" value="Leu-rich_rpt_typical-subtyp"/>
</dbReference>
<comment type="catalytic activity">
    <reaction evidence="17">
        <text>L-seryl-[protein] + ATP = O-phospho-L-seryl-[protein] + ADP + H(+)</text>
        <dbReference type="Rhea" id="RHEA:17989"/>
        <dbReference type="Rhea" id="RHEA-COMP:9863"/>
        <dbReference type="Rhea" id="RHEA-COMP:11604"/>
        <dbReference type="ChEBI" id="CHEBI:15378"/>
        <dbReference type="ChEBI" id="CHEBI:29999"/>
        <dbReference type="ChEBI" id="CHEBI:30616"/>
        <dbReference type="ChEBI" id="CHEBI:83421"/>
        <dbReference type="ChEBI" id="CHEBI:456216"/>
        <dbReference type="EC" id="2.7.11.1"/>
    </reaction>
</comment>
<evidence type="ECO:0000256" key="7">
    <source>
        <dbReference type="ARBA" id="ARBA00022692"/>
    </source>
</evidence>
<dbReference type="FunFam" id="3.80.10.10:FF:000129">
    <property type="entry name" value="Leucine-rich repeat receptor-like kinase"/>
    <property type="match status" value="1"/>
</dbReference>
<keyword evidence="10 18" id="KW-0547">Nucleotide-binding</keyword>
<dbReference type="GO" id="GO:0005524">
    <property type="term" value="F:ATP binding"/>
    <property type="evidence" value="ECO:0007669"/>
    <property type="project" value="UniProtKB-UniRule"/>
</dbReference>
<evidence type="ECO:0000313" key="24">
    <source>
        <dbReference type="Proteomes" id="UP000032180"/>
    </source>
</evidence>
<evidence type="ECO:0000313" key="23">
    <source>
        <dbReference type="EnsemblPlants" id="LPERR12G13410.1"/>
    </source>
</evidence>
<keyword evidence="8 21" id="KW-0732">Signal</keyword>
<keyword evidence="12 18" id="KW-0067">ATP-binding</keyword>
<evidence type="ECO:0000256" key="18">
    <source>
        <dbReference type="PROSITE-ProRule" id="PRU10141"/>
    </source>
</evidence>
<feature type="domain" description="Protein kinase" evidence="22">
    <location>
        <begin position="624"/>
        <end position="948"/>
    </location>
</feature>
<dbReference type="SUPFAM" id="SSF56112">
    <property type="entry name" value="Protein kinase-like (PK-like)"/>
    <property type="match status" value="3"/>
</dbReference>
<dbReference type="PANTHER" id="PTHR45631:SF8">
    <property type="entry name" value="OS12G0567500 PROTEIN"/>
    <property type="match status" value="1"/>
</dbReference>
<dbReference type="Gene3D" id="3.80.10.10">
    <property type="entry name" value="Ribonuclease Inhibitor"/>
    <property type="match status" value="2"/>
</dbReference>
<name>A0A0D9Y0J0_9ORYZ</name>
<dbReference type="PROSITE" id="PS00107">
    <property type="entry name" value="PROTEIN_KINASE_ATP"/>
    <property type="match status" value="2"/>
</dbReference>
<feature type="compositionally biased region" description="Polar residues" evidence="19">
    <location>
        <begin position="1879"/>
        <end position="1892"/>
    </location>
</feature>
<evidence type="ECO:0000256" key="1">
    <source>
        <dbReference type="ARBA" id="ARBA00004162"/>
    </source>
</evidence>
<feature type="transmembrane region" description="Helical" evidence="20">
    <location>
        <begin position="1487"/>
        <end position="1510"/>
    </location>
</feature>
<reference evidence="23" key="3">
    <citation type="submission" date="2015-04" db="UniProtKB">
        <authorList>
            <consortium name="EnsemblPlants"/>
        </authorList>
    </citation>
    <scope>IDENTIFICATION</scope>
</reference>
<dbReference type="PROSITE" id="PS51450">
    <property type="entry name" value="LRR"/>
    <property type="match status" value="2"/>
</dbReference>
<dbReference type="PANTHER" id="PTHR45631">
    <property type="entry name" value="OS07G0107800 PROTEIN-RELATED"/>
    <property type="match status" value="1"/>
</dbReference>
<keyword evidence="6" id="KW-0808">Transferase</keyword>
<evidence type="ECO:0000256" key="9">
    <source>
        <dbReference type="ARBA" id="ARBA00022737"/>
    </source>
</evidence>
<evidence type="ECO:0000256" key="5">
    <source>
        <dbReference type="ARBA" id="ARBA00022614"/>
    </source>
</evidence>
<feature type="signal peptide" evidence="21">
    <location>
        <begin position="1"/>
        <end position="30"/>
    </location>
</feature>
<keyword evidence="4" id="KW-0597">Phosphoprotein</keyword>
<dbReference type="InterPro" id="IPR001245">
    <property type="entry name" value="Ser-Thr/Tyr_kinase_cat_dom"/>
</dbReference>
<reference evidence="24" key="2">
    <citation type="submission" date="2013-12" db="EMBL/GenBank/DDBJ databases">
        <authorList>
            <person name="Yu Y."/>
            <person name="Lee S."/>
            <person name="de Baynast K."/>
            <person name="Wissotski M."/>
            <person name="Liu L."/>
            <person name="Talag J."/>
            <person name="Goicoechea J."/>
            <person name="Angelova A."/>
            <person name="Jetty R."/>
            <person name="Kudrna D."/>
            <person name="Golser W."/>
            <person name="Rivera L."/>
            <person name="Zhang J."/>
            <person name="Wing R."/>
        </authorList>
    </citation>
    <scope>NUCLEOTIDE SEQUENCE</scope>
</reference>